<reference evidence="2 3" key="1">
    <citation type="submission" date="2018-02" db="EMBL/GenBank/DDBJ databases">
        <title>Complete genome sequence of Streptomyces dengpaensis, the producer of angucyclines.</title>
        <authorList>
            <person name="Yumei L."/>
        </authorList>
    </citation>
    <scope>NUCLEOTIDE SEQUENCE [LARGE SCALE GENOMIC DNA]</scope>
    <source>
        <strain evidence="2 3">XZHG99</strain>
    </source>
</reference>
<dbReference type="Proteomes" id="UP000238413">
    <property type="component" value="Chromosome"/>
</dbReference>
<name>A0ABM6SUR3_9ACTN</name>
<dbReference type="EMBL" id="CP026652">
    <property type="protein sequence ID" value="AVH58366.1"/>
    <property type="molecule type" value="Genomic_DNA"/>
</dbReference>
<evidence type="ECO:0000313" key="2">
    <source>
        <dbReference type="EMBL" id="AVH58366.1"/>
    </source>
</evidence>
<gene>
    <name evidence="2" type="ORF">C4B68_24285</name>
</gene>
<feature type="compositionally biased region" description="Basic residues" evidence="1">
    <location>
        <begin position="89"/>
        <end position="98"/>
    </location>
</feature>
<organism evidence="2 3">
    <name type="scientific">Streptomyces dengpaensis</name>
    <dbReference type="NCBI Taxonomy" id="2049881"/>
    <lineage>
        <taxon>Bacteria</taxon>
        <taxon>Bacillati</taxon>
        <taxon>Actinomycetota</taxon>
        <taxon>Actinomycetes</taxon>
        <taxon>Kitasatosporales</taxon>
        <taxon>Streptomycetaceae</taxon>
        <taxon>Streptomyces</taxon>
    </lineage>
</organism>
<sequence>MAGRCRSLGGSGVYRVNPGPGVDAPEGADGDSKGDARTYPEGSCGRRGTALLRSPPTTKVASHARLRPSDPLRSRRGVQDGGAGGGTVRRVRRHARVA</sequence>
<evidence type="ECO:0000256" key="1">
    <source>
        <dbReference type="SAM" id="MobiDB-lite"/>
    </source>
</evidence>
<accession>A0ABM6SUR3</accession>
<feature type="region of interest" description="Disordered" evidence="1">
    <location>
        <begin position="1"/>
        <end position="98"/>
    </location>
</feature>
<evidence type="ECO:0000313" key="3">
    <source>
        <dbReference type="Proteomes" id="UP000238413"/>
    </source>
</evidence>
<keyword evidence="3" id="KW-1185">Reference proteome</keyword>
<proteinExistence type="predicted"/>
<protein>
    <submittedName>
        <fullName evidence="2">Uncharacterized protein</fullName>
    </submittedName>
</protein>